<evidence type="ECO:0000313" key="5">
    <source>
        <dbReference type="Proteomes" id="UP000306808"/>
    </source>
</evidence>
<dbReference type="GO" id="GO:0019698">
    <property type="term" value="P:D-galacturonate catabolic process"/>
    <property type="evidence" value="ECO:0007669"/>
    <property type="project" value="TreeGrafter"/>
</dbReference>
<dbReference type="AlphaFoldDB" id="A0A4U0P7K2"/>
<evidence type="ECO:0000313" key="4">
    <source>
        <dbReference type="EMBL" id="TJZ63453.1"/>
    </source>
</evidence>
<gene>
    <name evidence="4" type="ORF">FAZ15_04000</name>
</gene>
<dbReference type="InterPro" id="IPR052172">
    <property type="entry name" value="UxaA_altronate/galactarate_dh"/>
</dbReference>
<comment type="caution">
    <text evidence="4">The sequence shown here is derived from an EMBL/GenBank/DDBJ whole genome shotgun (WGS) entry which is preliminary data.</text>
</comment>
<dbReference type="InterPro" id="IPR013974">
    <property type="entry name" value="SAF"/>
</dbReference>
<keyword evidence="2" id="KW-0456">Lyase</keyword>
<dbReference type="Proteomes" id="UP000306808">
    <property type="component" value="Unassembled WGS sequence"/>
</dbReference>
<protein>
    <submittedName>
        <fullName evidence="4">Altronate dehydratase</fullName>
    </submittedName>
</protein>
<sequence>MEKLRQDFLQIHPDDNVLVALRDLPAGYIAHFAGMEIKLKQHVQSKHKFTITTLRENSDVLMYGVLVGKTNSELHEGELITVDNLRHASDDFRLSERKTQWSRPDISAFANRTFNGFYRNNGTVGTANYWLVIPLVFCENRNILTLKSALEEKLGYQVESKDYADEVDALILKYKNGASAQDLLQLDLSPAGEKKGSTRLFENVDGIKFLNHDMGCGGTRLDSDALCGLLAGYISHPNVAGATVLSLGCQHAQASILKEEIAKRDPYFDKPLYIFEQQFEGTEQDLMQKALKATFAGLAEANKQTRQPATLDKLCIGLECGGSDGFSGISANPALGYVSDMMVSMGGSVILAEFPELCGVEQELSDRCIDEETAEKFMSLMKVYNAKAEANGSGFYMNPSPGNIRDGLITDAIKSAGAAKKGGTSPVTAVVDYPELANRPGLNLLCTPGNDVESTTAEVGSGANIVLFTTGLGTPTGNPIAPVIKISTNTKIFEKMSDIIDLNCGTIIDGEETIEEAAYRILDFVIQVASGEVKPKAVKLGQDDFIPWRRGVSL</sequence>
<dbReference type="Pfam" id="PF08666">
    <property type="entry name" value="SAF"/>
    <property type="match status" value="1"/>
</dbReference>
<dbReference type="RefSeq" id="WP_136899997.1">
    <property type="nucleotide sequence ID" value="NZ_SUME01000001.1"/>
</dbReference>
<comment type="similarity">
    <text evidence="1">Belongs to the UxaA family.</text>
</comment>
<dbReference type="Pfam" id="PF20629">
    <property type="entry name" value="GD_AH_C"/>
    <property type="match status" value="1"/>
</dbReference>
<evidence type="ECO:0000256" key="2">
    <source>
        <dbReference type="ARBA" id="ARBA00023239"/>
    </source>
</evidence>
<dbReference type="InterPro" id="IPR044144">
    <property type="entry name" value="SAF_UxaA/GarD"/>
</dbReference>
<dbReference type="PANTHER" id="PTHR30536:SF5">
    <property type="entry name" value="ALTRONATE DEHYDRATASE"/>
    <property type="match status" value="1"/>
</dbReference>
<dbReference type="Gene3D" id="2.30.130.110">
    <property type="match status" value="1"/>
</dbReference>
<evidence type="ECO:0000259" key="3">
    <source>
        <dbReference type="SMART" id="SM00858"/>
    </source>
</evidence>
<reference evidence="4 5" key="1">
    <citation type="submission" date="2019-04" db="EMBL/GenBank/DDBJ databases">
        <title>Sphingobacterium olei sp. nov., isolated from oil-contaminated soil.</title>
        <authorList>
            <person name="Liu B."/>
        </authorList>
    </citation>
    <scope>NUCLEOTIDE SEQUENCE [LARGE SCALE GENOMIC DNA]</scope>
    <source>
        <strain evidence="4 5">HAL-9</strain>
    </source>
</reference>
<evidence type="ECO:0000256" key="1">
    <source>
        <dbReference type="ARBA" id="ARBA00010986"/>
    </source>
</evidence>
<dbReference type="EMBL" id="SUME01000001">
    <property type="protein sequence ID" value="TJZ63453.1"/>
    <property type="molecule type" value="Genomic_DNA"/>
</dbReference>
<keyword evidence="5" id="KW-1185">Reference proteome</keyword>
<dbReference type="Pfam" id="PF04295">
    <property type="entry name" value="GD_AH_second"/>
    <property type="match status" value="1"/>
</dbReference>
<proteinExistence type="inferred from homology"/>
<dbReference type="InterPro" id="IPR007392">
    <property type="entry name" value="GD_AH_second"/>
</dbReference>
<feature type="domain" description="SAF" evidence="3">
    <location>
        <begin position="15"/>
        <end position="86"/>
    </location>
</feature>
<accession>A0A4U0P7K2</accession>
<dbReference type="InterPro" id="IPR048332">
    <property type="entry name" value="GD_AH_C"/>
</dbReference>
<dbReference type="SMART" id="SM00858">
    <property type="entry name" value="SAF"/>
    <property type="match status" value="1"/>
</dbReference>
<dbReference type="OrthoDB" id="9804574at2"/>
<organism evidence="4 5">
    <name type="scientific">Sphingobacterium olei</name>
    <dbReference type="NCBI Taxonomy" id="2571155"/>
    <lineage>
        <taxon>Bacteria</taxon>
        <taxon>Pseudomonadati</taxon>
        <taxon>Bacteroidota</taxon>
        <taxon>Sphingobacteriia</taxon>
        <taxon>Sphingobacteriales</taxon>
        <taxon>Sphingobacteriaceae</taxon>
        <taxon>Sphingobacterium</taxon>
    </lineage>
</organism>
<dbReference type="CDD" id="cd11613">
    <property type="entry name" value="SAF_AH_GD"/>
    <property type="match status" value="1"/>
</dbReference>
<dbReference type="PANTHER" id="PTHR30536">
    <property type="entry name" value="ALTRONATE/GALACTARATE DEHYDRATASE"/>
    <property type="match status" value="1"/>
</dbReference>
<name>A0A4U0P7K2_9SPHI</name>
<dbReference type="GO" id="GO:0016829">
    <property type="term" value="F:lyase activity"/>
    <property type="evidence" value="ECO:0007669"/>
    <property type="project" value="UniProtKB-KW"/>
</dbReference>